<dbReference type="Proteomes" id="UP000623307">
    <property type="component" value="Chromosome 2"/>
</dbReference>
<dbReference type="EC" id="2.3.1.183" evidence="6"/>
<dbReference type="GO" id="GO:0102971">
    <property type="term" value="F:phosphinothricin N-acetyltransferase activity"/>
    <property type="evidence" value="ECO:0007669"/>
    <property type="project" value="UniProtKB-EC"/>
</dbReference>
<keyword evidence="8" id="KW-1185">Reference proteome</keyword>
<dbReference type="EMBL" id="OGUS01000112">
    <property type="protein sequence ID" value="SPC12141.1"/>
    <property type="molecule type" value="Genomic_DNA"/>
</dbReference>
<reference evidence="4 7" key="2">
    <citation type="submission" date="2018-09" db="EMBL/GenBank/DDBJ databases">
        <title>Complete genome sequence of Cupriavidus oxalaticus T2, a bacterium capable of phenol tolerance and degradation.</title>
        <authorList>
            <person name="Yan J."/>
        </authorList>
    </citation>
    <scope>NUCLEOTIDE SEQUENCE [LARGE SCALE GENOMIC DNA]</scope>
    <source>
        <strain evidence="4 7">T2</strain>
    </source>
</reference>
<evidence type="ECO:0000256" key="2">
    <source>
        <dbReference type="ARBA" id="ARBA00023315"/>
    </source>
</evidence>
<gene>
    <name evidence="6" type="primary">ywnH</name>
    <name evidence="6" type="ORF">CO2235_120031</name>
    <name evidence="4" type="ORF">D2917_19590</name>
    <name evidence="5" type="ORF">JTE92_19355</name>
</gene>
<dbReference type="Proteomes" id="UP000325743">
    <property type="component" value="Chromosome 2"/>
</dbReference>
<dbReference type="GeneID" id="303491716"/>
<dbReference type="RefSeq" id="WP_063241843.1">
    <property type="nucleotide sequence ID" value="NZ_CP032519.1"/>
</dbReference>
<dbReference type="EMBL" id="CP032519">
    <property type="protein sequence ID" value="QEZ46453.1"/>
    <property type="molecule type" value="Genomic_DNA"/>
</dbReference>
<dbReference type="Proteomes" id="UP000256862">
    <property type="component" value="Chromosome CO2235"/>
</dbReference>
<feature type="domain" description="N-acetyltransferase" evidence="3">
    <location>
        <begin position="6"/>
        <end position="160"/>
    </location>
</feature>
<evidence type="ECO:0000313" key="8">
    <source>
        <dbReference type="Proteomes" id="UP000623307"/>
    </source>
</evidence>
<sequence>MNSSRFSLRIAEPRDLPGIVAIYNSTVPSRMVTADTEAVTVASRQAWFDAHQPGRRPLWVCEDADGRMAGWMSFSDFYGRPAYGGTAEVSIYLDAERRGQGLGRYLLQQAIDHAPAVGVNTLLGFIFGHNAPSLGLFAAMGFTRWGDLPRVAVLDGVERDLIILGLRVDGGQPA</sequence>
<dbReference type="SUPFAM" id="SSF55729">
    <property type="entry name" value="Acyl-CoA N-acyltransferases (Nat)"/>
    <property type="match status" value="1"/>
</dbReference>
<keyword evidence="1 6" id="KW-0808">Transferase</keyword>
<evidence type="ECO:0000313" key="5">
    <source>
        <dbReference type="EMBL" id="QRQ95595.1"/>
    </source>
</evidence>
<evidence type="ECO:0000256" key="1">
    <source>
        <dbReference type="ARBA" id="ARBA00022679"/>
    </source>
</evidence>
<dbReference type="InterPro" id="IPR016181">
    <property type="entry name" value="Acyl_CoA_acyltransferase"/>
</dbReference>
<organism evidence="6">
    <name type="scientific">Cupriavidus oxalaticus</name>
    <dbReference type="NCBI Taxonomy" id="96344"/>
    <lineage>
        <taxon>Bacteria</taxon>
        <taxon>Pseudomonadati</taxon>
        <taxon>Pseudomonadota</taxon>
        <taxon>Betaproteobacteria</taxon>
        <taxon>Burkholderiales</taxon>
        <taxon>Burkholderiaceae</taxon>
        <taxon>Cupriavidus</taxon>
    </lineage>
</organism>
<dbReference type="CDD" id="cd04301">
    <property type="entry name" value="NAT_SF"/>
    <property type="match status" value="1"/>
</dbReference>
<dbReference type="PROSITE" id="PS51186">
    <property type="entry name" value="GNAT"/>
    <property type="match status" value="1"/>
</dbReference>
<reference evidence="5 8" key="3">
    <citation type="submission" date="2021-02" db="EMBL/GenBank/DDBJ databases">
        <title>Complete Genome Sequence of Cupriavidus oxalaticus Strain Ox1, a Soil Oxalate-Degrading Species.</title>
        <authorList>
            <person name="Palmieri F."/>
            <person name="Udriet P."/>
            <person name="Deuasquier M."/>
            <person name="Beaudoing E."/>
            <person name="Johnson S.L."/>
            <person name="Davenport K.W."/>
            <person name="Chain P.S."/>
            <person name="Bindschedler S."/>
            <person name="Junier P."/>
        </authorList>
    </citation>
    <scope>NUCLEOTIDE SEQUENCE [LARGE SCALE GENOMIC DNA]</scope>
    <source>
        <strain evidence="5 8">Ox1</strain>
    </source>
</reference>
<evidence type="ECO:0000313" key="6">
    <source>
        <dbReference type="EMBL" id="SPC12141.1"/>
    </source>
</evidence>
<dbReference type="Gene3D" id="3.40.630.30">
    <property type="match status" value="1"/>
</dbReference>
<accession>A0A375FXA1</accession>
<dbReference type="EMBL" id="CP069812">
    <property type="protein sequence ID" value="QRQ95595.1"/>
    <property type="molecule type" value="Genomic_DNA"/>
</dbReference>
<evidence type="ECO:0000259" key="3">
    <source>
        <dbReference type="PROSITE" id="PS51186"/>
    </source>
</evidence>
<dbReference type="InterPro" id="IPR000182">
    <property type="entry name" value="GNAT_dom"/>
</dbReference>
<name>A0A375FXA1_9BURK</name>
<dbReference type="OrthoDB" id="5459937at2"/>
<keyword evidence="2 6" id="KW-0012">Acyltransferase</keyword>
<dbReference type="PANTHER" id="PTHR43072:SF23">
    <property type="entry name" value="UPF0039 PROTEIN C11D3.02C"/>
    <property type="match status" value="1"/>
</dbReference>
<evidence type="ECO:0000313" key="4">
    <source>
        <dbReference type="EMBL" id="QEZ46453.1"/>
    </source>
</evidence>
<dbReference type="Pfam" id="PF00583">
    <property type="entry name" value="Acetyltransf_1"/>
    <property type="match status" value="1"/>
</dbReference>
<reference evidence="6" key="1">
    <citation type="submission" date="2018-01" db="EMBL/GenBank/DDBJ databases">
        <authorList>
            <person name="Clerissi C."/>
        </authorList>
    </citation>
    <scope>NUCLEOTIDE SEQUENCE</scope>
    <source>
        <strain evidence="6">Cupriavidus oxalaticus LMG 2235</strain>
    </source>
</reference>
<evidence type="ECO:0000313" key="7">
    <source>
        <dbReference type="Proteomes" id="UP000325743"/>
    </source>
</evidence>
<dbReference type="PANTHER" id="PTHR43072">
    <property type="entry name" value="N-ACETYLTRANSFERASE"/>
    <property type="match status" value="1"/>
</dbReference>
<proteinExistence type="predicted"/>
<protein>
    <submittedName>
        <fullName evidence="4">N-acetyltransferase</fullName>
    </submittedName>
    <submittedName>
        <fullName evidence="6">Phosphinothricin acetyltransferase YwnH</fullName>
        <ecNumber evidence="6">2.3.1.183</ecNumber>
    </submittedName>
</protein>
<dbReference type="AlphaFoldDB" id="A0A375FXA1"/>